<evidence type="ECO:0000313" key="2">
    <source>
        <dbReference type="EMBL" id="MFD1678133.1"/>
    </source>
</evidence>
<dbReference type="Proteomes" id="UP001597079">
    <property type="component" value="Unassembled WGS sequence"/>
</dbReference>
<proteinExistence type="predicted"/>
<keyword evidence="1" id="KW-1133">Transmembrane helix</keyword>
<keyword evidence="1" id="KW-0812">Transmembrane</keyword>
<protein>
    <submittedName>
        <fullName evidence="2">Uncharacterized protein</fullName>
    </submittedName>
</protein>
<organism evidence="2 3">
    <name type="scientific">Alicyclobacillus fodiniaquatilis</name>
    <dbReference type="NCBI Taxonomy" id="1661150"/>
    <lineage>
        <taxon>Bacteria</taxon>
        <taxon>Bacillati</taxon>
        <taxon>Bacillota</taxon>
        <taxon>Bacilli</taxon>
        <taxon>Bacillales</taxon>
        <taxon>Alicyclobacillaceae</taxon>
        <taxon>Alicyclobacillus</taxon>
    </lineage>
</organism>
<reference evidence="3" key="1">
    <citation type="journal article" date="2019" name="Int. J. Syst. Evol. Microbiol.">
        <title>The Global Catalogue of Microorganisms (GCM) 10K type strain sequencing project: providing services to taxonomists for standard genome sequencing and annotation.</title>
        <authorList>
            <consortium name="The Broad Institute Genomics Platform"/>
            <consortium name="The Broad Institute Genome Sequencing Center for Infectious Disease"/>
            <person name="Wu L."/>
            <person name="Ma J."/>
        </authorList>
    </citation>
    <scope>NUCLEOTIDE SEQUENCE [LARGE SCALE GENOMIC DNA]</scope>
    <source>
        <strain evidence="3">CGMCC 1.12286</strain>
    </source>
</reference>
<feature type="transmembrane region" description="Helical" evidence="1">
    <location>
        <begin position="12"/>
        <end position="31"/>
    </location>
</feature>
<accession>A0ABW4JQ53</accession>
<keyword evidence="3" id="KW-1185">Reference proteome</keyword>
<gene>
    <name evidence="2" type="ORF">ACFSB2_26035</name>
</gene>
<keyword evidence="1" id="KW-0472">Membrane</keyword>
<name>A0ABW4JQ53_9BACL</name>
<sequence>MEKTQKPIGSPLLWSLIPIGIFASFFGAVTGKRAIEASRSNNKRQLDFRDNSRYD</sequence>
<dbReference type="RefSeq" id="WP_377946139.1">
    <property type="nucleotide sequence ID" value="NZ_JBHUCX010000101.1"/>
</dbReference>
<evidence type="ECO:0000256" key="1">
    <source>
        <dbReference type="SAM" id="Phobius"/>
    </source>
</evidence>
<comment type="caution">
    <text evidence="2">The sequence shown here is derived from an EMBL/GenBank/DDBJ whole genome shotgun (WGS) entry which is preliminary data.</text>
</comment>
<evidence type="ECO:0000313" key="3">
    <source>
        <dbReference type="Proteomes" id="UP001597079"/>
    </source>
</evidence>
<dbReference type="EMBL" id="JBHUCX010000101">
    <property type="protein sequence ID" value="MFD1678133.1"/>
    <property type="molecule type" value="Genomic_DNA"/>
</dbReference>